<evidence type="ECO:0000313" key="1">
    <source>
        <dbReference type="EMBL" id="ETN93825.1"/>
    </source>
</evidence>
<dbReference type="eggNOG" id="COG0607">
    <property type="taxonomic scope" value="Bacteria"/>
</dbReference>
<protein>
    <recommendedName>
        <fullName evidence="3">Rhodanese domain-containing protein</fullName>
    </recommendedName>
</protein>
<dbReference type="STRING" id="376730.SAMN04487906_0093"/>
<dbReference type="Gene3D" id="3.40.250.10">
    <property type="entry name" value="Rhodanese-like domain"/>
    <property type="match status" value="1"/>
</dbReference>
<organism evidence="1 2">
    <name type="scientific">Zhouia amylolytica AD3</name>
    <dbReference type="NCBI Taxonomy" id="1286632"/>
    <lineage>
        <taxon>Bacteria</taxon>
        <taxon>Pseudomonadati</taxon>
        <taxon>Bacteroidota</taxon>
        <taxon>Flavobacteriia</taxon>
        <taxon>Flavobacteriales</taxon>
        <taxon>Flavobacteriaceae</taxon>
        <taxon>Zhouia</taxon>
    </lineage>
</organism>
<dbReference type="Proteomes" id="UP000018850">
    <property type="component" value="Unassembled WGS sequence"/>
</dbReference>
<dbReference type="EMBL" id="AYXY01000031">
    <property type="protein sequence ID" value="ETN93825.1"/>
    <property type="molecule type" value="Genomic_DNA"/>
</dbReference>
<dbReference type="SUPFAM" id="SSF52821">
    <property type="entry name" value="Rhodanese/Cell cycle control phosphatase"/>
    <property type="match status" value="1"/>
</dbReference>
<sequence>MISFLTGCSENHKANSEPWAEPQLIQPSELAGIIEKGNTSDVYLYSIGPAGPIKGSVEFGPAQQSDNLKQLEKRLNELPKDANVVLYCGCCPFKDCPNIRPAFTLLNEMGFTRHKLLNLSQNLKVDWIDKGYPLMD</sequence>
<dbReference type="InterPro" id="IPR036873">
    <property type="entry name" value="Rhodanese-like_dom_sf"/>
</dbReference>
<accession>W2UI57</accession>
<comment type="caution">
    <text evidence="1">The sequence shown here is derived from an EMBL/GenBank/DDBJ whole genome shotgun (WGS) entry which is preliminary data.</text>
</comment>
<proteinExistence type="predicted"/>
<keyword evidence="2" id="KW-1185">Reference proteome</keyword>
<reference evidence="1 2" key="2">
    <citation type="journal article" date="2016" name="Genome Announc.">
        <title>Draft Genome Sequence of Zhouia amylolytica AD3, Isolated from Tidal Flat Sediment.</title>
        <authorList>
            <person name="Jia B."/>
            <person name="Jin H.M."/>
            <person name="Lee H.J."/>
            <person name="Jeon C.O."/>
        </authorList>
    </citation>
    <scope>NUCLEOTIDE SEQUENCE [LARGE SCALE GENOMIC DNA]</scope>
    <source>
        <strain evidence="1 2">AD3</strain>
    </source>
</reference>
<evidence type="ECO:0000313" key="2">
    <source>
        <dbReference type="Proteomes" id="UP000018850"/>
    </source>
</evidence>
<dbReference type="PATRIC" id="fig|1286632.3.peg.3227"/>
<name>W2UI57_9FLAO</name>
<reference evidence="2" key="1">
    <citation type="submission" date="2013-11" db="EMBL/GenBank/DDBJ databases">
        <title>Draft genome sequence from a member of Zhouia, isolated tidal flat.</title>
        <authorList>
            <person name="Jin H."/>
            <person name="Jeon C.O."/>
        </authorList>
    </citation>
    <scope>NUCLEOTIDE SEQUENCE [LARGE SCALE GENOMIC DNA]</scope>
    <source>
        <strain evidence="2">AD3</strain>
    </source>
</reference>
<evidence type="ECO:0008006" key="3">
    <source>
        <dbReference type="Google" id="ProtNLM"/>
    </source>
</evidence>
<dbReference type="AlphaFoldDB" id="W2UI57"/>
<gene>
    <name evidence="1" type="ORF">P278_32350</name>
</gene>